<evidence type="ECO:0000256" key="10">
    <source>
        <dbReference type="RuleBase" id="RU367011"/>
    </source>
</evidence>
<dbReference type="PROSITE" id="PS51144">
    <property type="entry name" value="ALPHA_CA_2"/>
    <property type="match status" value="1"/>
</dbReference>
<evidence type="ECO:0000256" key="8">
    <source>
        <dbReference type="ARBA" id="ARBA00023239"/>
    </source>
</evidence>
<keyword evidence="6 10" id="KW-0479">Metal-binding</keyword>
<protein>
    <recommendedName>
        <fullName evidence="5 10">Carbonic anhydrase</fullName>
        <ecNumber evidence="4 10">4.2.1.1</ecNumber>
    </recommendedName>
</protein>
<evidence type="ECO:0000256" key="9">
    <source>
        <dbReference type="ARBA" id="ARBA00048348"/>
    </source>
</evidence>
<evidence type="ECO:0000256" key="3">
    <source>
        <dbReference type="ARBA" id="ARBA00010718"/>
    </source>
</evidence>
<dbReference type="InterPro" id="IPR036398">
    <property type="entry name" value="CA_dom_sf"/>
</dbReference>
<dbReference type="InterPro" id="IPR001148">
    <property type="entry name" value="CA_dom"/>
</dbReference>
<feature type="domain" description="Alpha-carbonic anhydrase" evidence="11">
    <location>
        <begin position="30"/>
        <end position="251"/>
    </location>
</feature>
<keyword evidence="13" id="KW-1185">Reference proteome</keyword>
<feature type="signal peptide" evidence="10">
    <location>
        <begin position="1"/>
        <end position="25"/>
    </location>
</feature>
<evidence type="ECO:0000256" key="5">
    <source>
        <dbReference type="ARBA" id="ARBA00014628"/>
    </source>
</evidence>
<keyword evidence="10" id="KW-0732">Signal</keyword>
<dbReference type="EC" id="4.2.1.1" evidence="4 10"/>
<dbReference type="InterPro" id="IPR023561">
    <property type="entry name" value="Carbonic_anhydrase_a-class"/>
</dbReference>
<evidence type="ECO:0000256" key="1">
    <source>
        <dbReference type="ARBA" id="ARBA00001947"/>
    </source>
</evidence>
<organism evidence="12 13">
    <name type="scientific">Sphaerotilus uruguayifluvii</name>
    <dbReference type="NCBI Taxonomy" id="2735897"/>
    <lineage>
        <taxon>Bacteria</taxon>
        <taxon>Pseudomonadati</taxon>
        <taxon>Pseudomonadota</taxon>
        <taxon>Betaproteobacteria</taxon>
        <taxon>Burkholderiales</taxon>
        <taxon>Sphaerotilaceae</taxon>
        <taxon>Sphaerotilus</taxon>
    </lineage>
</organism>
<evidence type="ECO:0000259" key="11">
    <source>
        <dbReference type="PROSITE" id="PS51144"/>
    </source>
</evidence>
<evidence type="ECO:0000313" key="13">
    <source>
        <dbReference type="Proteomes" id="UP001516061"/>
    </source>
</evidence>
<evidence type="ECO:0000256" key="2">
    <source>
        <dbReference type="ARBA" id="ARBA00002904"/>
    </source>
</evidence>
<reference evidence="12 13" key="1">
    <citation type="submission" date="2020-05" db="EMBL/GenBank/DDBJ databases">
        <title>Genomic Encyclopedia of Type Strains, Phase IV (KMG-V): Genome sequencing to study the core and pangenomes of soil and plant-associated prokaryotes.</title>
        <authorList>
            <person name="Whitman W."/>
        </authorList>
    </citation>
    <scope>NUCLEOTIDE SEQUENCE [LARGE SCALE GENOMIC DNA]</scope>
    <source>
        <strain evidence="12 13">C29</strain>
    </source>
</reference>
<dbReference type="PANTHER" id="PTHR18952:SF265">
    <property type="entry name" value="CARBONIC ANHYDRASE"/>
    <property type="match status" value="1"/>
</dbReference>
<dbReference type="GO" id="GO:0004089">
    <property type="term" value="F:carbonate dehydratase activity"/>
    <property type="evidence" value="ECO:0007669"/>
    <property type="project" value="UniProtKB-EC"/>
</dbReference>
<comment type="caution">
    <text evidence="12">The sequence shown here is derived from an EMBL/GenBank/DDBJ whole genome shotgun (WGS) entry which is preliminary data.</text>
</comment>
<dbReference type="SUPFAM" id="SSF51069">
    <property type="entry name" value="Carbonic anhydrase"/>
    <property type="match status" value="1"/>
</dbReference>
<dbReference type="Proteomes" id="UP001516061">
    <property type="component" value="Unassembled WGS sequence"/>
</dbReference>
<comment type="function">
    <text evidence="2 10">Reversible hydration of carbon dioxide.</text>
</comment>
<evidence type="ECO:0000313" key="12">
    <source>
        <dbReference type="EMBL" id="NRT58186.1"/>
    </source>
</evidence>
<evidence type="ECO:0000256" key="7">
    <source>
        <dbReference type="ARBA" id="ARBA00022833"/>
    </source>
</evidence>
<name>A0ABX2G791_9BURK</name>
<accession>A0ABX2G791</accession>
<keyword evidence="7 10" id="KW-0862">Zinc</keyword>
<feature type="chain" id="PRO_5045006260" description="Carbonic anhydrase" evidence="10">
    <location>
        <begin position="26"/>
        <end position="251"/>
    </location>
</feature>
<dbReference type="SMART" id="SM01057">
    <property type="entry name" value="Carb_anhydrase"/>
    <property type="match status" value="1"/>
</dbReference>
<dbReference type="PROSITE" id="PS00162">
    <property type="entry name" value="ALPHA_CA_1"/>
    <property type="match status" value="1"/>
</dbReference>
<evidence type="ECO:0000256" key="6">
    <source>
        <dbReference type="ARBA" id="ARBA00022723"/>
    </source>
</evidence>
<gene>
    <name evidence="12" type="ORF">HNQ01_003952</name>
</gene>
<evidence type="ECO:0000256" key="4">
    <source>
        <dbReference type="ARBA" id="ARBA00012925"/>
    </source>
</evidence>
<dbReference type="Gene3D" id="3.10.200.10">
    <property type="entry name" value="Alpha carbonic anhydrase"/>
    <property type="match status" value="1"/>
</dbReference>
<dbReference type="EMBL" id="JABSNM010000024">
    <property type="protein sequence ID" value="NRT58186.1"/>
    <property type="molecule type" value="Genomic_DNA"/>
</dbReference>
<dbReference type="Pfam" id="PF00194">
    <property type="entry name" value="Carb_anhydrase"/>
    <property type="match status" value="1"/>
</dbReference>
<proteinExistence type="inferred from homology"/>
<comment type="catalytic activity">
    <reaction evidence="9 10">
        <text>hydrogencarbonate + H(+) = CO2 + H2O</text>
        <dbReference type="Rhea" id="RHEA:10748"/>
        <dbReference type="ChEBI" id="CHEBI:15377"/>
        <dbReference type="ChEBI" id="CHEBI:15378"/>
        <dbReference type="ChEBI" id="CHEBI:16526"/>
        <dbReference type="ChEBI" id="CHEBI:17544"/>
        <dbReference type="EC" id="4.2.1.1"/>
    </reaction>
</comment>
<sequence length="251" mass="27568">MMMKKRILSISIALAGLMSLGAAQAGAGGSHWTYDGKEGPEHWGELSPEFASCSKGRNQSPVNLTGAIKGQLPMLEFDYRAGGREVINNGHTIQVNYAPGSTMRVNGDTYELKQFHFHTPSENTIEGKSFPMEVHFVHANRDGQLAVVAVMFEPGDTNAELEKAWSVMPQDAGGKQALNNPVDARMLLPRERAYYWFSGSLTTPPCSEGVHWFVMKASDVASKAQVQAFTQAIHQKNNRPVQPLNARLILQ</sequence>
<keyword evidence="8 10" id="KW-0456">Lyase</keyword>
<comment type="cofactor">
    <cofactor evidence="1 10">
        <name>Zn(2+)</name>
        <dbReference type="ChEBI" id="CHEBI:29105"/>
    </cofactor>
</comment>
<dbReference type="CDD" id="cd03124">
    <property type="entry name" value="alpha_CA_prokaryotic_like"/>
    <property type="match status" value="1"/>
</dbReference>
<dbReference type="InterPro" id="IPR018338">
    <property type="entry name" value="Carbonic_anhydrase_a-class_CS"/>
</dbReference>
<comment type="similarity">
    <text evidence="3 10">Belongs to the alpha-carbonic anhydrase family.</text>
</comment>
<dbReference type="InterPro" id="IPR041891">
    <property type="entry name" value="Alpha_CA_prokaryot-like"/>
</dbReference>
<dbReference type="PANTHER" id="PTHR18952">
    <property type="entry name" value="CARBONIC ANHYDRASE"/>
    <property type="match status" value="1"/>
</dbReference>